<reference evidence="7 8" key="1">
    <citation type="submission" date="2023-04" db="EMBL/GenBank/DDBJ databases">
        <title>The genome sequence of Polyangium sorediatum DSM14670.</title>
        <authorList>
            <person name="Zhang X."/>
        </authorList>
    </citation>
    <scope>NUCLEOTIDE SEQUENCE [LARGE SCALE GENOMIC DNA]</scope>
    <source>
        <strain evidence="7 8">DSM 14670</strain>
    </source>
</reference>
<dbReference type="EMBL" id="JARZHI010000013">
    <property type="protein sequence ID" value="MDI1431313.1"/>
    <property type="molecule type" value="Genomic_DNA"/>
</dbReference>
<feature type="coiled-coil region" evidence="1">
    <location>
        <begin position="1361"/>
        <end position="1397"/>
    </location>
</feature>
<dbReference type="Gene3D" id="3.30.450.40">
    <property type="match status" value="1"/>
</dbReference>
<dbReference type="Pfam" id="PF01740">
    <property type="entry name" value="STAS"/>
    <property type="match status" value="1"/>
</dbReference>
<dbReference type="InterPro" id="IPR002645">
    <property type="entry name" value="STAS_dom"/>
</dbReference>
<dbReference type="SMART" id="SM00065">
    <property type="entry name" value="GAF"/>
    <property type="match status" value="1"/>
</dbReference>
<dbReference type="RefSeq" id="WP_136969263.1">
    <property type="nucleotide sequence ID" value="NZ_JARZHI010000013.1"/>
</dbReference>
<gene>
    <name evidence="7" type="ORF">QHF89_17595</name>
</gene>
<protein>
    <submittedName>
        <fullName evidence="7">AAA family ATPase</fullName>
    </submittedName>
</protein>
<dbReference type="SUPFAM" id="SSF52540">
    <property type="entry name" value="P-loop containing nucleoside triphosphate hydrolases"/>
    <property type="match status" value="1"/>
</dbReference>
<dbReference type="PROSITE" id="PS50112">
    <property type="entry name" value="PAS"/>
    <property type="match status" value="1"/>
</dbReference>
<evidence type="ECO:0000259" key="3">
    <source>
        <dbReference type="PROSITE" id="PS50011"/>
    </source>
</evidence>
<dbReference type="InterPro" id="IPR000719">
    <property type="entry name" value="Prot_kinase_dom"/>
</dbReference>
<dbReference type="Pfam" id="PF13191">
    <property type="entry name" value="AAA_16"/>
    <property type="match status" value="1"/>
</dbReference>
<keyword evidence="8" id="KW-1185">Reference proteome</keyword>
<dbReference type="InterPro" id="IPR003018">
    <property type="entry name" value="GAF"/>
</dbReference>
<sequence>MQHPPYPAQPVLALEPWLRAAIAAADALAKLHQSGIIHQNIRPQTLRIEPAGEGVELVGAEGYELTASMVLTLPLDALPYIAPEQTGRLEAAIDHRVDLYSLGVVLYELCAGTLPFHADDAVGWVHCHVARAPRPLADVTPETPVIVSEIVMRLLAKSPEERYQSARGLTHDLERCLSELTAHGHIEPFPLGAQDVWDKLRAASRMYGRRADLAALHEILERVRETGLREVVIVKGPSGIGKSAILRELQREAGSARAIFLWGTFEEQRRDIPYATLGQAFEGLIRHTIASTDAELAAVREELAAALGDNGQLIIGLVPQIQLVIGKQPPVTPLPPAEARARLHQTFRAFVSAFACRERPLVLVLDNLQWADFASLELLQHILTHPEGRSLLLIGTEREEEDEASQPAQAMLREVQKAGVAVHERVIRPLGRVDLMDLVVDLFGCDRKDAEPLAALLWTKTGGNPFFAGQLLGALHQDQLIRFDTRRWAWVWDIAELEAKEITDDMVELVLGKLRRLPQDTLDLLKLAACIGSEFSVTLLGTLSERTPEEARRALESALTEGLLLQRPDGYKFMHTRVHQAAYSMIQEQERAGLHLRLGWLLLERTPESGRDALLFDIVNQLNLGANRALSAEDRRRISELDLAAGRKAKATSAPRSAAAYLSTGVSMLPPDPWDVEYTLTYGLTLELAESEFMLAHFEEAERLCVSVLSRAATPVERSAAHRLQIRLAIAQVNNARAIEVALSCLRELGVDLPASPTPDDLRAELEAIRAALRGRTTEDLVDLPAMADPRMVAAMQVLSAVYPASVYAATGFGDMTAARMVRLSIEHGITSGSVSGLSFLGTLLCASFGEFHEGYRFGKLSCELGRRPGFGEDAPPALAGFATTTLPWSRHMREALELLRDAFKRTRESGQLLYASVVLIQNVMIQLALGEPLEAVYEATLPAFEFANNANYGFLGENIRLMQRFIRCLSGDSERFGSLSGDGFEEAAFAVQLRERNIPLVRLLFFTYQLIARYLAHDYEGALASAEAAAELSRARVYGVSDAECCLYTALTLAALLERAEERSDKDKLRAELDACEATLRSWAASCPDNFACRHALVLAEIARLEGRDHDASTLYDRAIRDARAAGFIQIEALACELAGRFSLRRGLAVLPAAFFREARTLYARWGARGKVRQLEGLHPDLLAEPRRESGPTPAANSEPIDTLTAAKASAAISSDMSPDQLLATLMRILIEHAGAQRACLLLPSAGTLGVAADVTSDQDGVRVDIPKGARVPSAVSFPLSIAHYVRRTREKLMLDDVAAQGMFSADPYLSKAPPKSMLCAPIVRRGEVAGILYLENNLARGVFTARRLALLEFLSAISLENALLAADLARETAERTQAERTLRESEERLARLVETASVVPWEARAETARFTYVGPKVAKMLGYPQDAWLGPDFLSKYVHAEDRESTLMHFFAATGDDDFDFRMTATDGRTVWLHNVFSSRAVDGAEVLGGFLFDVTERKEAEATLREKLRIIEEQQAAIRSLSTPIIEVWEGVLTMPVLGSVNEKRAAEMMSVVLEAVTRTACEYTIIDLTGVDTVDTATADYIMRIVRAVQLLGAQAIVVGIRPEVAQTIVSMGVDLSSIATLSTLRAALLRCMRAQGSVQVKGAAQKAARQVRK</sequence>
<dbReference type="PROSITE" id="PS50801">
    <property type="entry name" value="STAS"/>
    <property type="match status" value="1"/>
</dbReference>
<dbReference type="PANTHER" id="PTHR43642">
    <property type="entry name" value="HYBRID SIGNAL TRANSDUCTION HISTIDINE KINASE G"/>
    <property type="match status" value="1"/>
</dbReference>
<evidence type="ECO:0000259" key="4">
    <source>
        <dbReference type="PROSITE" id="PS50112"/>
    </source>
</evidence>
<dbReference type="SUPFAM" id="SSF55781">
    <property type="entry name" value="GAF domain-like"/>
    <property type="match status" value="1"/>
</dbReference>
<dbReference type="PANTHER" id="PTHR43642:SF1">
    <property type="entry name" value="HYBRID SIGNAL TRANSDUCTION HISTIDINE KINASE G"/>
    <property type="match status" value="1"/>
</dbReference>
<proteinExistence type="predicted"/>
<dbReference type="SUPFAM" id="SSF56112">
    <property type="entry name" value="Protein kinase-like (PK-like)"/>
    <property type="match status" value="1"/>
</dbReference>
<dbReference type="Gene3D" id="3.30.750.24">
    <property type="entry name" value="STAS domain"/>
    <property type="match status" value="1"/>
</dbReference>
<feature type="domain" description="PAC" evidence="5">
    <location>
        <begin position="1459"/>
        <end position="1509"/>
    </location>
</feature>
<feature type="domain" description="STAS" evidence="6">
    <location>
        <begin position="1525"/>
        <end position="1636"/>
    </location>
</feature>
<dbReference type="Proteomes" id="UP001160301">
    <property type="component" value="Unassembled WGS sequence"/>
</dbReference>
<dbReference type="InterPro" id="IPR029016">
    <property type="entry name" value="GAF-like_dom_sf"/>
</dbReference>
<dbReference type="SUPFAM" id="SSF55785">
    <property type="entry name" value="PYP-like sensor domain (PAS domain)"/>
    <property type="match status" value="1"/>
</dbReference>
<dbReference type="PROSITE" id="PS50011">
    <property type="entry name" value="PROTEIN_KINASE_DOM"/>
    <property type="match status" value="1"/>
</dbReference>
<dbReference type="InterPro" id="IPR035965">
    <property type="entry name" value="PAS-like_dom_sf"/>
</dbReference>
<evidence type="ECO:0000313" key="8">
    <source>
        <dbReference type="Proteomes" id="UP001160301"/>
    </source>
</evidence>
<feature type="domain" description="Protein kinase" evidence="3">
    <location>
        <begin position="1"/>
        <end position="174"/>
    </location>
</feature>
<evidence type="ECO:0000256" key="1">
    <source>
        <dbReference type="SAM" id="Coils"/>
    </source>
</evidence>
<dbReference type="Gene3D" id="1.10.510.10">
    <property type="entry name" value="Transferase(Phosphotransferase) domain 1"/>
    <property type="match status" value="1"/>
</dbReference>
<dbReference type="CDD" id="cd00130">
    <property type="entry name" value="PAS"/>
    <property type="match status" value="1"/>
</dbReference>
<dbReference type="CDD" id="cd07041">
    <property type="entry name" value="STAS_RsbR_RsbS_like"/>
    <property type="match status" value="1"/>
</dbReference>
<dbReference type="InterPro" id="IPR000014">
    <property type="entry name" value="PAS"/>
</dbReference>
<organism evidence="7 8">
    <name type="scientific">Polyangium sorediatum</name>
    <dbReference type="NCBI Taxonomy" id="889274"/>
    <lineage>
        <taxon>Bacteria</taxon>
        <taxon>Pseudomonadati</taxon>
        <taxon>Myxococcota</taxon>
        <taxon>Polyangia</taxon>
        <taxon>Polyangiales</taxon>
        <taxon>Polyangiaceae</taxon>
        <taxon>Polyangium</taxon>
    </lineage>
</organism>
<dbReference type="Gene3D" id="3.40.50.300">
    <property type="entry name" value="P-loop containing nucleotide triphosphate hydrolases"/>
    <property type="match status" value="1"/>
</dbReference>
<dbReference type="NCBIfam" id="TIGR00229">
    <property type="entry name" value="sensory_box"/>
    <property type="match status" value="1"/>
</dbReference>
<dbReference type="InterPro" id="IPR000700">
    <property type="entry name" value="PAS-assoc_C"/>
</dbReference>
<dbReference type="InterPro" id="IPR036513">
    <property type="entry name" value="STAS_dom_sf"/>
</dbReference>
<keyword evidence="1" id="KW-0175">Coiled coil</keyword>
<dbReference type="InterPro" id="IPR041664">
    <property type="entry name" value="AAA_16"/>
</dbReference>
<dbReference type="Pfam" id="PF08447">
    <property type="entry name" value="PAS_3"/>
    <property type="match status" value="1"/>
</dbReference>
<dbReference type="InterPro" id="IPR027417">
    <property type="entry name" value="P-loop_NTPase"/>
</dbReference>
<dbReference type="InterPro" id="IPR013655">
    <property type="entry name" value="PAS_fold_3"/>
</dbReference>
<evidence type="ECO:0000313" key="7">
    <source>
        <dbReference type="EMBL" id="MDI1431313.1"/>
    </source>
</evidence>
<dbReference type="InterPro" id="IPR011009">
    <property type="entry name" value="Kinase-like_dom_sf"/>
</dbReference>
<feature type="compositionally biased region" description="Basic and acidic residues" evidence="2">
    <location>
        <begin position="1182"/>
        <end position="1191"/>
    </location>
</feature>
<evidence type="ECO:0000259" key="6">
    <source>
        <dbReference type="PROSITE" id="PS50801"/>
    </source>
</evidence>
<evidence type="ECO:0000256" key="2">
    <source>
        <dbReference type="SAM" id="MobiDB-lite"/>
    </source>
</evidence>
<dbReference type="Pfam" id="PF00069">
    <property type="entry name" value="Pkinase"/>
    <property type="match status" value="1"/>
</dbReference>
<evidence type="ECO:0000259" key="5">
    <source>
        <dbReference type="PROSITE" id="PS50113"/>
    </source>
</evidence>
<dbReference type="SUPFAM" id="SSF52091">
    <property type="entry name" value="SpoIIaa-like"/>
    <property type="match status" value="1"/>
</dbReference>
<dbReference type="Pfam" id="PF01590">
    <property type="entry name" value="GAF"/>
    <property type="match status" value="1"/>
</dbReference>
<dbReference type="InterPro" id="IPR053159">
    <property type="entry name" value="Hybrid_Histidine_Kinase"/>
</dbReference>
<comment type="caution">
    <text evidence="7">The sequence shown here is derived from an EMBL/GenBank/DDBJ whole genome shotgun (WGS) entry which is preliminary data.</text>
</comment>
<dbReference type="Gene3D" id="3.30.450.20">
    <property type="entry name" value="PAS domain"/>
    <property type="match status" value="1"/>
</dbReference>
<feature type="domain" description="PAS" evidence="4">
    <location>
        <begin position="1387"/>
        <end position="1446"/>
    </location>
</feature>
<dbReference type="PROSITE" id="PS50113">
    <property type="entry name" value="PAC"/>
    <property type="match status" value="1"/>
</dbReference>
<name>A0ABT6NSM5_9BACT</name>
<accession>A0ABT6NSM5</accession>
<feature type="region of interest" description="Disordered" evidence="2">
    <location>
        <begin position="1182"/>
        <end position="1202"/>
    </location>
</feature>